<gene>
    <name evidence="2" type="ORF">DM558_13725</name>
</gene>
<evidence type="ECO:0000259" key="1">
    <source>
        <dbReference type="Pfam" id="PF08241"/>
    </source>
</evidence>
<organism evidence="2 3">
    <name type="scientific">Entomomonas moraniae</name>
    <dbReference type="NCBI Taxonomy" id="2213226"/>
    <lineage>
        <taxon>Bacteria</taxon>
        <taxon>Pseudomonadati</taxon>
        <taxon>Pseudomonadota</taxon>
        <taxon>Gammaproteobacteria</taxon>
        <taxon>Pseudomonadales</taxon>
        <taxon>Pseudomonadaceae</taxon>
        <taxon>Entomomonas</taxon>
    </lineage>
</organism>
<name>A0A3Q9JKK6_9GAMM</name>
<dbReference type="GO" id="GO:0008757">
    <property type="term" value="F:S-adenosylmethionine-dependent methyltransferase activity"/>
    <property type="evidence" value="ECO:0007669"/>
    <property type="project" value="InterPro"/>
</dbReference>
<reference evidence="3" key="1">
    <citation type="submission" date="2018-06" db="EMBL/GenBank/DDBJ databases">
        <title>Complete genome of Pseudomonas insecticola strain QZS01.</title>
        <authorList>
            <person name="Wang J."/>
            <person name="Su Q."/>
        </authorList>
    </citation>
    <scope>NUCLEOTIDE SEQUENCE [LARGE SCALE GENOMIC DNA]</scope>
    <source>
        <strain evidence="3">QZS01</strain>
    </source>
</reference>
<dbReference type="GO" id="GO:0032259">
    <property type="term" value="P:methylation"/>
    <property type="evidence" value="ECO:0007669"/>
    <property type="project" value="UniProtKB-KW"/>
</dbReference>
<evidence type="ECO:0000313" key="3">
    <source>
        <dbReference type="Proteomes" id="UP000273143"/>
    </source>
</evidence>
<dbReference type="InterPro" id="IPR013216">
    <property type="entry name" value="Methyltransf_11"/>
</dbReference>
<dbReference type="SUPFAM" id="SSF53335">
    <property type="entry name" value="S-adenosyl-L-methionine-dependent methyltransferases"/>
    <property type="match status" value="1"/>
</dbReference>
<dbReference type="AlphaFoldDB" id="A0A3Q9JKK6"/>
<sequence>MQTGPLFSLSSPIKNIGEVVSLGGKTSHADIVCQEHAWPILTEGVECIILHHSLDFAVSPHDVLREAARCVRPGGHLLIVGLNPRSAWGIYRRFTTSILNGSHSLTYARLVDWLKLLGFSVEQRWTGGYSWPRSNSLSSKSMKFETLGQQRKWIGNGFYIVSARKLMIRPTVLEDKRLNILKGMAPIPVVNRSDVKVNE</sequence>
<keyword evidence="3" id="KW-1185">Reference proteome</keyword>
<feature type="domain" description="Methyltransferase type 11" evidence="1">
    <location>
        <begin position="38"/>
        <end position="79"/>
    </location>
</feature>
<dbReference type="InterPro" id="IPR029063">
    <property type="entry name" value="SAM-dependent_MTases_sf"/>
</dbReference>
<dbReference type="KEGG" id="emo:DM558_13725"/>
<dbReference type="EMBL" id="CP029822">
    <property type="protein sequence ID" value="AZS51760.1"/>
    <property type="molecule type" value="Genomic_DNA"/>
</dbReference>
<protein>
    <submittedName>
        <fullName evidence="2">SAM-dependent methyltransferase</fullName>
    </submittedName>
</protein>
<dbReference type="Pfam" id="PF08241">
    <property type="entry name" value="Methyltransf_11"/>
    <property type="match status" value="1"/>
</dbReference>
<dbReference type="Gene3D" id="3.40.50.150">
    <property type="entry name" value="Vaccinia Virus protein VP39"/>
    <property type="match status" value="1"/>
</dbReference>
<proteinExistence type="predicted"/>
<dbReference type="RefSeq" id="WP_127164459.1">
    <property type="nucleotide sequence ID" value="NZ_CP029822.1"/>
</dbReference>
<keyword evidence="2" id="KW-0808">Transferase</keyword>
<accession>A0A3Q9JKK6</accession>
<dbReference type="Proteomes" id="UP000273143">
    <property type="component" value="Chromosome"/>
</dbReference>
<evidence type="ECO:0000313" key="2">
    <source>
        <dbReference type="EMBL" id="AZS51760.1"/>
    </source>
</evidence>
<keyword evidence="2" id="KW-0489">Methyltransferase</keyword>